<gene>
    <name evidence="1" type="ORF">CEE37_15045</name>
</gene>
<dbReference type="Proteomes" id="UP000319619">
    <property type="component" value="Unassembled WGS sequence"/>
</dbReference>
<proteinExistence type="predicted"/>
<name>A0A532UNS8_UNCL8</name>
<protein>
    <submittedName>
        <fullName evidence="1">Uncharacterized protein</fullName>
    </submittedName>
</protein>
<sequence length="524" mass="60778">MKIPTHIPAHIVNQSDNGINSWKGVLETIGASFENIEGRYLLFLLQNYFKDLLPLTVIAENNYTDRDFRSLYYRHYAKVYRSVERQSVRLHIFRDLISFKNICPPANDLVSLPYEGYLCLSLLDRPYLGRTVLRFYPNDKRDFICQTEHEARLFGCKLSVKGFPFIWQDQEVIRCAHVSLWMIHRYFSTRYNFYREALPHEILWDTEVPWKRLIPSGGLNVMQLGSILSALGYHPEVLSRSEDPEDFFSVLHAYIESRIPVIACTRNHAVVIIGRSAPKADHLTNSHRLYRKEGAYLTPYYDAADYCDSLIVNDDRNLFPYKYWNRKVNSLIQGTSTRTIKDVEFIIVPLYEKIFLSARLAKSHGLSLISHPKIGIRSLITKKIGKKILENINLKDPLIIRTVLTSSRTYLNYLTRTLSDESTAQLLRYFNLPKFIWLVEISTKDLFFKNVSIPGIKNEQSGMKFGEILLDATAGRDFHTSWLFIRYPGVILCNQVHTGPDFPHTIEVDDKGESFPEPMLVNSF</sequence>
<dbReference type="AlphaFoldDB" id="A0A532UNS8"/>
<reference evidence="1 2" key="1">
    <citation type="submission" date="2017-06" db="EMBL/GenBank/DDBJ databases">
        <title>Novel microbial phyla capable of carbon fixation and sulfur reduction in deep-sea sediments.</title>
        <authorList>
            <person name="Huang J."/>
            <person name="Baker B."/>
            <person name="Wang Y."/>
        </authorList>
    </citation>
    <scope>NUCLEOTIDE SEQUENCE [LARGE SCALE GENOMIC DNA]</scope>
    <source>
        <strain evidence="1">B3_LCP</strain>
    </source>
</reference>
<evidence type="ECO:0000313" key="2">
    <source>
        <dbReference type="Proteomes" id="UP000319619"/>
    </source>
</evidence>
<dbReference type="EMBL" id="NJBN01000016">
    <property type="protein sequence ID" value="TKJ36594.1"/>
    <property type="molecule type" value="Genomic_DNA"/>
</dbReference>
<comment type="caution">
    <text evidence="1">The sequence shown here is derived from an EMBL/GenBank/DDBJ whole genome shotgun (WGS) entry which is preliminary data.</text>
</comment>
<evidence type="ECO:0000313" key="1">
    <source>
        <dbReference type="EMBL" id="TKJ36594.1"/>
    </source>
</evidence>
<organism evidence="1 2">
    <name type="scientific">candidate division LCP-89 bacterium B3_LCP</name>
    <dbReference type="NCBI Taxonomy" id="2012998"/>
    <lineage>
        <taxon>Bacteria</taxon>
        <taxon>Pseudomonadati</taxon>
        <taxon>Bacteria division LCP-89</taxon>
    </lineage>
</organism>
<accession>A0A532UNS8</accession>